<dbReference type="Gene3D" id="2.130.10.10">
    <property type="entry name" value="YVTN repeat-like/Quinoprotein amine dehydrogenase"/>
    <property type="match status" value="2"/>
</dbReference>
<dbReference type="PANTHER" id="PTHR47197">
    <property type="entry name" value="PROTEIN NIRF"/>
    <property type="match status" value="1"/>
</dbReference>
<organism evidence="2 3">
    <name type="scientific">Rhizobium paranaense</name>
    <dbReference type="NCBI Taxonomy" id="1650438"/>
    <lineage>
        <taxon>Bacteria</taxon>
        <taxon>Pseudomonadati</taxon>
        <taxon>Pseudomonadota</taxon>
        <taxon>Alphaproteobacteria</taxon>
        <taxon>Hyphomicrobiales</taxon>
        <taxon>Rhizobiaceae</taxon>
        <taxon>Rhizobium/Agrobacterium group</taxon>
        <taxon>Rhizobium</taxon>
    </lineage>
</organism>
<keyword evidence="2" id="KW-0238">DNA-binding</keyword>
<evidence type="ECO:0000313" key="3">
    <source>
        <dbReference type="Proteomes" id="UP000549882"/>
    </source>
</evidence>
<proteinExistence type="predicted"/>
<dbReference type="PANTHER" id="PTHR47197:SF3">
    <property type="entry name" value="DIHYDRO-HEME D1 DEHYDROGENASE"/>
    <property type="match status" value="1"/>
</dbReference>
<dbReference type="AlphaFoldDB" id="A0A7W8XY11"/>
<dbReference type="Proteomes" id="UP000549882">
    <property type="component" value="Unassembled WGS sequence"/>
</dbReference>
<accession>A0A7W8XY11</accession>
<dbReference type="GO" id="GO:0003677">
    <property type="term" value="F:DNA binding"/>
    <property type="evidence" value="ECO:0007669"/>
    <property type="project" value="UniProtKB-KW"/>
</dbReference>
<gene>
    <name evidence="2" type="ORF">GGD50_006291</name>
</gene>
<protein>
    <submittedName>
        <fullName evidence="2">DNA-binding beta-propeller fold protein YncE</fullName>
    </submittedName>
</protein>
<feature type="chain" id="PRO_5030827061" evidence="1">
    <location>
        <begin position="22"/>
        <end position="343"/>
    </location>
</feature>
<dbReference type="InterPro" id="IPR011048">
    <property type="entry name" value="Haem_d1_sf"/>
</dbReference>
<dbReference type="EMBL" id="JACHBI010000022">
    <property type="protein sequence ID" value="MBB5577636.1"/>
    <property type="molecule type" value="Genomic_DNA"/>
</dbReference>
<keyword evidence="3" id="KW-1185">Reference proteome</keyword>
<sequence length="343" mass="36490">MKLLMIVTTIAATFFVAPCQAAAWSRYSITKSIPLGAPDSWDYLTFDALSGRVYIAHGDRVSVVDGKTGAILGNISDISGGTHATVVLPDAGKGFTDDGESGEVVEFDLATMKVIKRIQTAVGADGIIFDSMSRHLFVVAGDSGLVTIVDPAKQQAVATIPVGEALESGVSGNNGKLYIDGSEKNEIVRIDVEANKADAHWPIPGCVEPRGMAIDFVRHRLFSSCANQVLAILDADSGREISTLPIGEGSDAVVFDAKIGRAYSSNRDGTISIVQEVSPDQFEALPPIHSEYGARTMTIDPVSGRIYTITADINVNKSAALTDYKHRYSVKAGSARLLFLDPK</sequence>
<feature type="signal peptide" evidence="1">
    <location>
        <begin position="1"/>
        <end position="21"/>
    </location>
</feature>
<reference evidence="2 3" key="1">
    <citation type="submission" date="2020-08" db="EMBL/GenBank/DDBJ databases">
        <title>Genomic Encyclopedia of Type Strains, Phase IV (KMG-V): Genome sequencing to study the core and pangenomes of soil and plant-associated prokaryotes.</title>
        <authorList>
            <person name="Whitman W."/>
        </authorList>
    </citation>
    <scope>NUCLEOTIDE SEQUENCE [LARGE SCALE GENOMIC DNA]</scope>
    <source>
        <strain evidence="2 3">SEMIA 4064</strain>
    </source>
</reference>
<dbReference type="InterPro" id="IPR051200">
    <property type="entry name" value="Host-pathogen_enzymatic-act"/>
</dbReference>
<comment type="caution">
    <text evidence="2">The sequence shown here is derived from an EMBL/GenBank/DDBJ whole genome shotgun (WGS) entry which is preliminary data.</text>
</comment>
<dbReference type="InterPro" id="IPR015943">
    <property type="entry name" value="WD40/YVTN_repeat-like_dom_sf"/>
</dbReference>
<name>A0A7W8XY11_9HYPH</name>
<evidence type="ECO:0000256" key="1">
    <source>
        <dbReference type="SAM" id="SignalP"/>
    </source>
</evidence>
<evidence type="ECO:0000313" key="2">
    <source>
        <dbReference type="EMBL" id="MBB5577636.1"/>
    </source>
</evidence>
<dbReference type="SUPFAM" id="SSF51004">
    <property type="entry name" value="C-terminal (heme d1) domain of cytochrome cd1-nitrite reductase"/>
    <property type="match status" value="1"/>
</dbReference>
<dbReference type="RefSeq" id="WP_183940903.1">
    <property type="nucleotide sequence ID" value="NZ_JACHBI010000022.1"/>
</dbReference>
<keyword evidence="1" id="KW-0732">Signal</keyword>